<sequence>MFLPGVFCNEEASHLSISLTLRHNRKSKLVTTTAHKLREVMSVVSSIIRQNLCPTSTLFMLLFFSSRTRTIDLRTVLIEGIEPSDRNATIESRLTNR</sequence>
<accession>A0AAV7Z3B0</accession>
<comment type="caution">
    <text evidence="1">The sequence shown here is derived from an EMBL/GenBank/DDBJ whole genome shotgun (WGS) entry which is preliminary data.</text>
</comment>
<evidence type="ECO:0000313" key="3">
    <source>
        <dbReference type="Proteomes" id="UP001146793"/>
    </source>
</evidence>
<dbReference type="EMBL" id="JANTQA010000031">
    <property type="protein sequence ID" value="KAJ3440371.1"/>
    <property type="molecule type" value="Genomic_DNA"/>
</dbReference>
<name>A0AAV7Z3B0_9EUKA</name>
<organism evidence="1 3">
    <name type="scientific">Anaeramoeba flamelloides</name>
    <dbReference type="NCBI Taxonomy" id="1746091"/>
    <lineage>
        <taxon>Eukaryota</taxon>
        <taxon>Metamonada</taxon>
        <taxon>Anaeramoebidae</taxon>
        <taxon>Anaeramoeba</taxon>
    </lineage>
</organism>
<proteinExistence type="predicted"/>
<gene>
    <name evidence="2" type="ORF">M0812_14543</name>
    <name evidence="1" type="ORF">M0812_20158</name>
</gene>
<dbReference type="AlphaFoldDB" id="A0AAV7Z3B0"/>
<reference evidence="1" key="1">
    <citation type="submission" date="2022-08" db="EMBL/GenBank/DDBJ databases">
        <title>Novel sulphate-reducing endosymbionts in the free-living metamonad Anaeramoeba.</title>
        <authorList>
            <person name="Jerlstrom-Hultqvist J."/>
            <person name="Cepicka I."/>
            <person name="Gallot-Lavallee L."/>
            <person name="Salas-Leiva D."/>
            <person name="Curtis B.A."/>
            <person name="Zahonova K."/>
            <person name="Pipaliya S."/>
            <person name="Dacks J."/>
            <person name="Roger A.J."/>
        </authorList>
    </citation>
    <scope>NUCLEOTIDE SEQUENCE</scope>
    <source>
        <strain evidence="1">Busselton2</strain>
    </source>
</reference>
<dbReference type="EMBL" id="JANTQA010000045">
    <property type="protein sequence ID" value="KAJ3434094.1"/>
    <property type="molecule type" value="Genomic_DNA"/>
</dbReference>
<protein>
    <submittedName>
        <fullName evidence="1">Uncharacterized protein</fullName>
    </submittedName>
</protein>
<evidence type="ECO:0000313" key="1">
    <source>
        <dbReference type="EMBL" id="KAJ3434094.1"/>
    </source>
</evidence>
<evidence type="ECO:0000313" key="2">
    <source>
        <dbReference type="EMBL" id="KAJ3440371.1"/>
    </source>
</evidence>
<dbReference type="Proteomes" id="UP001146793">
    <property type="component" value="Unassembled WGS sequence"/>
</dbReference>